<dbReference type="EMBL" id="GL349448">
    <property type="protein sequence ID" value="KNC47710.1"/>
    <property type="molecule type" value="Genomic_DNA"/>
</dbReference>
<feature type="coiled-coil region" evidence="1">
    <location>
        <begin position="197"/>
        <end position="298"/>
    </location>
</feature>
<dbReference type="AlphaFoldDB" id="A0A0L0D687"/>
<keyword evidence="4" id="KW-1185">Reference proteome</keyword>
<organism evidence="3 4">
    <name type="scientific">Thecamonas trahens ATCC 50062</name>
    <dbReference type="NCBI Taxonomy" id="461836"/>
    <lineage>
        <taxon>Eukaryota</taxon>
        <taxon>Apusozoa</taxon>
        <taxon>Apusomonadida</taxon>
        <taxon>Apusomonadidae</taxon>
        <taxon>Thecamonas</taxon>
    </lineage>
</organism>
<name>A0A0L0D687_THETB</name>
<protein>
    <submittedName>
        <fullName evidence="3">Uncharacterized protein</fullName>
    </submittedName>
</protein>
<dbReference type="RefSeq" id="XP_013759192.1">
    <property type="nucleotide sequence ID" value="XM_013903738.1"/>
</dbReference>
<feature type="region of interest" description="Disordered" evidence="2">
    <location>
        <begin position="165"/>
        <end position="193"/>
    </location>
</feature>
<gene>
    <name evidence="3" type="ORF">AMSG_03941</name>
</gene>
<evidence type="ECO:0000256" key="1">
    <source>
        <dbReference type="SAM" id="Coils"/>
    </source>
</evidence>
<evidence type="ECO:0000256" key="2">
    <source>
        <dbReference type="SAM" id="MobiDB-lite"/>
    </source>
</evidence>
<sequence length="302" mass="31462">MPPARLRVALASPPTVWSPWRLGRGVAGADGSTTLVITAAAAAAIDDGASADAKGAEADVEISAEGRSVGLVAPSESLLASLPDDVPAGAVFCVVGAAGSVLYLAADSIDAALEWVARLAPADIVARQRDLLAHADATIRDLTNSLRELHAWKVEHVCAEMPVAPTPPRTPAPVPEPAPAPTFAPPTPDPPAQSERLREALAEAIQLERQLARAMATNAELEEQTERLCNHVADANQRAAAQRDADAARLATLTATIRELDAAVVGLNEENAELASALRASEDRVAKLERAVRMLTADRHGG</sequence>
<accession>A0A0L0D687</accession>
<reference evidence="3 4" key="1">
    <citation type="submission" date="2010-05" db="EMBL/GenBank/DDBJ databases">
        <title>The Genome Sequence of Thecamonas trahens ATCC 50062.</title>
        <authorList>
            <consortium name="The Broad Institute Genome Sequencing Platform"/>
            <person name="Russ C."/>
            <person name="Cuomo C."/>
            <person name="Shea T."/>
            <person name="Young S.K."/>
            <person name="Zeng Q."/>
            <person name="Koehrsen M."/>
            <person name="Haas B."/>
            <person name="Borodovsky M."/>
            <person name="Guigo R."/>
            <person name="Alvarado L."/>
            <person name="Berlin A."/>
            <person name="Bochicchio J."/>
            <person name="Borenstein D."/>
            <person name="Chapman S."/>
            <person name="Chen Z."/>
            <person name="Freedman E."/>
            <person name="Gellesch M."/>
            <person name="Goldberg J."/>
            <person name="Griggs A."/>
            <person name="Gujja S."/>
            <person name="Heilman E."/>
            <person name="Heiman D."/>
            <person name="Hepburn T."/>
            <person name="Howarth C."/>
            <person name="Jen D."/>
            <person name="Larson L."/>
            <person name="Mehta T."/>
            <person name="Park D."/>
            <person name="Pearson M."/>
            <person name="Roberts A."/>
            <person name="Saif S."/>
            <person name="Shenoy N."/>
            <person name="Sisk P."/>
            <person name="Stolte C."/>
            <person name="Sykes S."/>
            <person name="Thomson T."/>
            <person name="Walk T."/>
            <person name="White J."/>
            <person name="Yandava C."/>
            <person name="Burger G."/>
            <person name="Gray M.W."/>
            <person name="Holland P.W.H."/>
            <person name="King N."/>
            <person name="Lang F.B.F."/>
            <person name="Roger A.J."/>
            <person name="Ruiz-Trillo I."/>
            <person name="Lander E."/>
            <person name="Nusbaum C."/>
        </authorList>
    </citation>
    <scope>NUCLEOTIDE SEQUENCE [LARGE SCALE GENOMIC DNA]</scope>
    <source>
        <strain evidence="3 4">ATCC 50062</strain>
    </source>
</reference>
<keyword evidence="1" id="KW-0175">Coiled coil</keyword>
<dbReference type="GeneID" id="25563508"/>
<feature type="compositionally biased region" description="Pro residues" evidence="2">
    <location>
        <begin position="165"/>
        <end position="191"/>
    </location>
</feature>
<proteinExistence type="predicted"/>
<evidence type="ECO:0000313" key="3">
    <source>
        <dbReference type="EMBL" id="KNC47710.1"/>
    </source>
</evidence>
<dbReference type="Proteomes" id="UP000054408">
    <property type="component" value="Unassembled WGS sequence"/>
</dbReference>
<evidence type="ECO:0000313" key="4">
    <source>
        <dbReference type="Proteomes" id="UP000054408"/>
    </source>
</evidence>